<feature type="domain" description="STAS" evidence="4">
    <location>
        <begin position="38"/>
        <end position="146"/>
    </location>
</feature>
<dbReference type="Pfam" id="PF01740">
    <property type="entry name" value="STAS"/>
    <property type="match status" value="1"/>
</dbReference>
<gene>
    <name evidence="5" type="ORF">E4U91_28190</name>
</gene>
<dbReference type="PANTHER" id="PTHR33495">
    <property type="entry name" value="ANTI-SIGMA FACTOR ANTAGONIST TM_1081-RELATED-RELATED"/>
    <property type="match status" value="1"/>
</dbReference>
<dbReference type="PROSITE" id="PS50801">
    <property type="entry name" value="STAS"/>
    <property type="match status" value="1"/>
</dbReference>
<evidence type="ECO:0000256" key="1">
    <source>
        <dbReference type="ARBA" id="ARBA00009013"/>
    </source>
</evidence>
<dbReference type="AlphaFoldDB" id="A0A4U5WNS4"/>
<evidence type="ECO:0000256" key="3">
    <source>
        <dbReference type="SAM" id="MobiDB-lite"/>
    </source>
</evidence>
<comment type="similarity">
    <text evidence="1 2">Belongs to the anti-sigma-factor antagonist family.</text>
</comment>
<dbReference type="InterPro" id="IPR036513">
    <property type="entry name" value="STAS_dom_sf"/>
</dbReference>
<dbReference type="NCBIfam" id="TIGR00377">
    <property type="entry name" value="ant_ant_sig"/>
    <property type="match status" value="1"/>
</dbReference>
<dbReference type="Proteomes" id="UP000305929">
    <property type="component" value="Unassembled WGS sequence"/>
</dbReference>
<keyword evidence="6" id="KW-1185">Reference proteome</keyword>
<evidence type="ECO:0000313" key="5">
    <source>
        <dbReference type="EMBL" id="TKT03580.1"/>
    </source>
</evidence>
<feature type="region of interest" description="Disordered" evidence="3">
    <location>
        <begin position="1"/>
        <end position="33"/>
    </location>
</feature>
<protein>
    <recommendedName>
        <fullName evidence="2">Anti-sigma factor antagonist</fullName>
    </recommendedName>
</protein>
<dbReference type="PANTHER" id="PTHR33495:SF2">
    <property type="entry name" value="ANTI-SIGMA FACTOR ANTAGONIST TM_1081-RELATED"/>
    <property type="match status" value="1"/>
</dbReference>
<dbReference type="Gene3D" id="3.30.750.24">
    <property type="entry name" value="STAS domain"/>
    <property type="match status" value="1"/>
</dbReference>
<dbReference type="CDD" id="cd07043">
    <property type="entry name" value="STAS_anti-anti-sigma_factors"/>
    <property type="match status" value="1"/>
</dbReference>
<dbReference type="InterPro" id="IPR003658">
    <property type="entry name" value="Anti-sigma_ant"/>
</dbReference>
<dbReference type="OrthoDB" id="4262547at2"/>
<evidence type="ECO:0000313" key="6">
    <source>
        <dbReference type="Proteomes" id="UP000305929"/>
    </source>
</evidence>
<comment type="caution">
    <text evidence="5">The sequence shown here is derived from an EMBL/GenBank/DDBJ whole genome shotgun (WGS) entry which is preliminary data.</text>
</comment>
<dbReference type="SUPFAM" id="SSF52091">
    <property type="entry name" value="SpoIIaa-like"/>
    <property type="match status" value="1"/>
</dbReference>
<dbReference type="InterPro" id="IPR002645">
    <property type="entry name" value="STAS_dom"/>
</dbReference>
<reference evidence="5 6" key="1">
    <citation type="submission" date="2019-04" db="EMBL/GenBank/DDBJ databases">
        <title>Streptomyces lasaliensis sp. nov., an Actinomycete isolated from soil which produces the polyether antibiotic lasalocid.</title>
        <authorList>
            <person name="Erwin G."/>
            <person name="Haber C."/>
        </authorList>
    </citation>
    <scope>NUCLEOTIDE SEQUENCE [LARGE SCALE GENOMIC DNA]</scope>
    <source>
        <strain evidence="5 6">X-537</strain>
    </source>
</reference>
<sequence>MHPCRCIRPGGRAQSPPPTRPSVSEETVTHTDHADRPLSVEQRIVGGTRVVSLRGQIDYDAKQVLSDALRTDTDASPTRIVADLGEVTFMDSSGINILIATHRQVSGAGGWVRIAAAQEAVLGVLQLVGIDALIPCYPTVEHALAS</sequence>
<dbReference type="EMBL" id="SZNQ01000001">
    <property type="protein sequence ID" value="TKT03580.1"/>
    <property type="molecule type" value="Genomic_DNA"/>
</dbReference>
<dbReference type="GO" id="GO:0043856">
    <property type="term" value="F:anti-sigma factor antagonist activity"/>
    <property type="evidence" value="ECO:0007669"/>
    <property type="project" value="InterPro"/>
</dbReference>
<proteinExistence type="inferred from homology"/>
<organism evidence="5 6">
    <name type="scientific">Streptomyces lasalocidi</name>
    <name type="common">Streptomyces lasaliensis</name>
    <dbReference type="NCBI Taxonomy" id="324833"/>
    <lineage>
        <taxon>Bacteria</taxon>
        <taxon>Bacillati</taxon>
        <taxon>Actinomycetota</taxon>
        <taxon>Actinomycetes</taxon>
        <taxon>Kitasatosporales</taxon>
        <taxon>Streptomycetaceae</taxon>
        <taxon>Streptomyces</taxon>
    </lineage>
</organism>
<accession>A0A4U5WNS4</accession>
<name>A0A4U5WNS4_STRLS</name>
<evidence type="ECO:0000256" key="2">
    <source>
        <dbReference type="RuleBase" id="RU003749"/>
    </source>
</evidence>
<evidence type="ECO:0000259" key="4">
    <source>
        <dbReference type="PROSITE" id="PS50801"/>
    </source>
</evidence>